<dbReference type="Gene3D" id="3.30.565.10">
    <property type="entry name" value="Histidine kinase-like ATPase, C-terminal domain"/>
    <property type="match status" value="1"/>
</dbReference>
<dbReference type="Pfam" id="PF13581">
    <property type="entry name" value="HATPase_c_2"/>
    <property type="match status" value="1"/>
</dbReference>
<keyword evidence="4" id="KW-1185">Reference proteome</keyword>
<name>A0A1I1Q9J9_9RHOB</name>
<dbReference type="EMBL" id="FOLG01000019">
    <property type="protein sequence ID" value="SFD18667.1"/>
    <property type="molecule type" value="Genomic_DNA"/>
</dbReference>
<dbReference type="STRING" id="441112.SAMN04488094_11917"/>
<dbReference type="Proteomes" id="UP000198728">
    <property type="component" value="Unassembled WGS sequence"/>
</dbReference>
<gene>
    <name evidence="3" type="ORF">SAMN04488094_11917</name>
</gene>
<sequence>MREMKSRRASALRMTRFATAVSEIARNAVVHGGGGEISVSITADEQYLVVRCQDHGPGIGNLEQAMQDGYTSRDGLGRGLGGAKRLSDTFDIRSAPGEGTVVTMSCRV</sequence>
<protein>
    <submittedName>
        <fullName evidence="3">Serine/threonine-protein kinase RsbT</fullName>
    </submittedName>
</protein>
<dbReference type="PANTHER" id="PTHR35526:SF3">
    <property type="entry name" value="ANTI-SIGMA-F FACTOR RSBW"/>
    <property type="match status" value="1"/>
</dbReference>
<evidence type="ECO:0000259" key="2">
    <source>
        <dbReference type="Pfam" id="PF13581"/>
    </source>
</evidence>
<dbReference type="SUPFAM" id="SSF55874">
    <property type="entry name" value="ATPase domain of HSP90 chaperone/DNA topoisomerase II/histidine kinase"/>
    <property type="match status" value="1"/>
</dbReference>
<feature type="domain" description="Histidine kinase/HSP90-like ATPase" evidence="2">
    <location>
        <begin position="10"/>
        <end position="105"/>
    </location>
</feature>
<keyword evidence="1" id="KW-0723">Serine/threonine-protein kinase</keyword>
<dbReference type="PANTHER" id="PTHR35526">
    <property type="entry name" value="ANTI-SIGMA-F FACTOR RSBW-RELATED"/>
    <property type="match status" value="1"/>
</dbReference>
<dbReference type="AlphaFoldDB" id="A0A1I1Q9J9"/>
<dbReference type="InterPro" id="IPR050267">
    <property type="entry name" value="Anti-sigma-factor_SerPK"/>
</dbReference>
<keyword evidence="3" id="KW-0808">Transferase</keyword>
<dbReference type="OrthoDB" id="5769716at2"/>
<dbReference type="GO" id="GO:0004674">
    <property type="term" value="F:protein serine/threonine kinase activity"/>
    <property type="evidence" value="ECO:0007669"/>
    <property type="project" value="UniProtKB-KW"/>
</dbReference>
<evidence type="ECO:0000313" key="3">
    <source>
        <dbReference type="EMBL" id="SFD18667.1"/>
    </source>
</evidence>
<accession>A0A1I1Q9J9</accession>
<dbReference type="InterPro" id="IPR003594">
    <property type="entry name" value="HATPase_dom"/>
</dbReference>
<keyword evidence="3" id="KW-0418">Kinase</keyword>
<evidence type="ECO:0000256" key="1">
    <source>
        <dbReference type="ARBA" id="ARBA00022527"/>
    </source>
</evidence>
<reference evidence="3 4" key="1">
    <citation type="submission" date="2016-10" db="EMBL/GenBank/DDBJ databases">
        <authorList>
            <person name="de Groot N.N."/>
        </authorList>
    </citation>
    <scope>NUCLEOTIDE SEQUENCE [LARGE SCALE GENOMIC DNA]</scope>
    <source>
        <strain evidence="3 4">DSM 19548</strain>
    </source>
</reference>
<dbReference type="InterPro" id="IPR036890">
    <property type="entry name" value="HATPase_C_sf"/>
</dbReference>
<organism evidence="3 4">
    <name type="scientific">Tropicimonas isoalkanivorans</name>
    <dbReference type="NCBI Taxonomy" id="441112"/>
    <lineage>
        <taxon>Bacteria</taxon>
        <taxon>Pseudomonadati</taxon>
        <taxon>Pseudomonadota</taxon>
        <taxon>Alphaproteobacteria</taxon>
        <taxon>Rhodobacterales</taxon>
        <taxon>Roseobacteraceae</taxon>
        <taxon>Tropicimonas</taxon>
    </lineage>
</organism>
<proteinExistence type="predicted"/>
<evidence type="ECO:0000313" key="4">
    <source>
        <dbReference type="Proteomes" id="UP000198728"/>
    </source>
</evidence>